<dbReference type="Proteomes" id="UP001144978">
    <property type="component" value="Unassembled WGS sequence"/>
</dbReference>
<reference evidence="1" key="1">
    <citation type="submission" date="2022-08" db="EMBL/GenBank/DDBJ databases">
        <title>Genome Sequence of Pycnoporus sanguineus.</title>
        <authorList>
            <person name="Buettner E."/>
        </authorList>
    </citation>
    <scope>NUCLEOTIDE SEQUENCE</scope>
    <source>
        <strain evidence="1">CG-C14</strain>
    </source>
</reference>
<organism evidence="1 2">
    <name type="scientific">Trametes sanguinea</name>
    <dbReference type="NCBI Taxonomy" id="158606"/>
    <lineage>
        <taxon>Eukaryota</taxon>
        <taxon>Fungi</taxon>
        <taxon>Dikarya</taxon>
        <taxon>Basidiomycota</taxon>
        <taxon>Agaricomycotina</taxon>
        <taxon>Agaricomycetes</taxon>
        <taxon>Polyporales</taxon>
        <taxon>Polyporaceae</taxon>
        <taxon>Trametes</taxon>
    </lineage>
</organism>
<evidence type="ECO:0000313" key="1">
    <source>
        <dbReference type="EMBL" id="KAJ3002115.1"/>
    </source>
</evidence>
<dbReference type="EMBL" id="JANSHE010001556">
    <property type="protein sequence ID" value="KAJ3002115.1"/>
    <property type="molecule type" value="Genomic_DNA"/>
</dbReference>
<evidence type="ECO:0000313" key="2">
    <source>
        <dbReference type="Proteomes" id="UP001144978"/>
    </source>
</evidence>
<accession>A0ACC1PWG2</accession>
<name>A0ACC1PWG2_9APHY</name>
<comment type="caution">
    <text evidence="1">The sequence shown here is derived from an EMBL/GenBank/DDBJ whole genome shotgun (WGS) entry which is preliminary data.</text>
</comment>
<proteinExistence type="predicted"/>
<sequence>MHDPEIYPEPDRFYPERFIKDGKSNPDVLDPATLIFGFGRRICPGRYFADAGLFILIASVLHVFEILPPLDEHGKPIKLEHVQSHGLLSYPENFGCVVKPRSANAAALILNSLPEEQSTSEET</sequence>
<keyword evidence="2" id="KW-1185">Reference proteome</keyword>
<gene>
    <name evidence="1" type="ORF">NUW54_g6025</name>
</gene>
<protein>
    <submittedName>
        <fullName evidence="1">Uncharacterized protein</fullName>
    </submittedName>
</protein>